<dbReference type="NCBIfam" id="TIGR00757">
    <property type="entry name" value="RNaseEG"/>
    <property type="match status" value="1"/>
</dbReference>
<evidence type="ECO:0000256" key="8">
    <source>
        <dbReference type="ARBA" id="ARBA00022552"/>
    </source>
</evidence>
<feature type="domain" description="S1 motif" evidence="18">
    <location>
        <begin position="43"/>
        <end position="126"/>
    </location>
</feature>
<keyword evidence="6" id="KW-0963">Cytoplasm</keyword>
<sequence>MTKKRQKMFISSLPGEQVEVVIAEEGKVMEYYVEMAHMAKTKGNIYKGYIHNIDVGLQAAFINYGAERNGFLQIDEVHPEYYQGGYKLQKGQKYPPIQHVLRPGQEMLVQVVKEPTGKKGAFLSSYLSLPGRFFVYTIGRGQVGISRKIEDEKERARLKKIIEQVKTEEGVGLIVRTAGVGRNKQDLTRDYKYLSRLWNDIKKRGMAAKTPALIYQEMELATRAVRDYLSTDMSEVWVDDKQVEGSIKEFMRLAFPRTALNLRLHSDPEKSLWERFNLHRQIEEIYSREVTLPSGGQLVFDAAEALTAVDINSGKISGERNFQKMVLKTNMEAAEEIAKQLRLRDIGGQVVIDFIEMKNPKDCREVEKTMRQALKSDRARTVVGRISEFGLMELVRQRMGSSALAVTTEPCPCCGGTGLRRNMEWQCLQVIKDMYRQLRKPGHPSPLVMRLGEELALYMLNHKREQLLELERLFETRIDLLMDRPISD</sequence>
<dbReference type="AlphaFoldDB" id="A0A1T4X8X1"/>
<evidence type="ECO:0000256" key="10">
    <source>
        <dbReference type="ARBA" id="ARBA00022722"/>
    </source>
</evidence>
<evidence type="ECO:0000256" key="5">
    <source>
        <dbReference type="ARBA" id="ARBA00022475"/>
    </source>
</evidence>
<dbReference type="GO" id="GO:0005737">
    <property type="term" value="C:cytoplasm"/>
    <property type="evidence" value="ECO:0007669"/>
    <property type="project" value="UniProtKB-SubCell"/>
</dbReference>
<keyword evidence="15" id="KW-0460">Magnesium</keyword>
<evidence type="ECO:0000256" key="14">
    <source>
        <dbReference type="ARBA" id="ARBA00022801"/>
    </source>
</evidence>
<evidence type="ECO:0000256" key="2">
    <source>
        <dbReference type="ARBA" id="ARBA00004496"/>
    </source>
</evidence>
<keyword evidence="9" id="KW-0819">tRNA processing</keyword>
<keyword evidence="11" id="KW-0479">Metal-binding</keyword>
<proteinExistence type="inferred from homology"/>
<keyword evidence="16" id="KW-0694">RNA-binding</keyword>
<evidence type="ECO:0000313" key="20">
    <source>
        <dbReference type="Proteomes" id="UP000190027"/>
    </source>
</evidence>
<evidence type="ECO:0000256" key="12">
    <source>
        <dbReference type="ARBA" id="ARBA00022730"/>
    </source>
</evidence>
<dbReference type="GO" id="GO:0004519">
    <property type="term" value="F:endonuclease activity"/>
    <property type="evidence" value="ECO:0007669"/>
    <property type="project" value="UniProtKB-KW"/>
</dbReference>
<dbReference type="InterPro" id="IPR004659">
    <property type="entry name" value="RNase_E/G"/>
</dbReference>
<dbReference type="SUPFAM" id="SSF50249">
    <property type="entry name" value="Nucleic acid-binding proteins"/>
    <property type="match status" value="1"/>
</dbReference>
<evidence type="ECO:0000256" key="13">
    <source>
        <dbReference type="ARBA" id="ARBA00022759"/>
    </source>
</evidence>
<dbReference type="Pfam" id="PF10150">
    <property type="entry name" value="RNase_E_G"/>
    <property type="match status" value="1"/>
</dbReference>
<comment type="subcellular location">
    <subcellularLocation>
        <location evidence="2">Cytoplasm</location>
    </subcellularLocation>
</comment>
<dbReference type="Gene3D" id="2.40.50.140">
    <property type="entry name" value="Nucleic acid-binding proteins"/>
    <property type="match status" value="1"/>
</dbReference>
<comment type="cofactor">
    <cofactor evidence="1">
        <name>Mg(2+)</name>
        <dbReference type="ChEBI" id="CHEBI:18420"/>
    </cofactor>
</comment>
<keyword evidence="5" id="KW-1003">Cell membrane</keyword>
<dbReference type="EMBL" id="FUYC01000008">
    <property type="protein sequence ID" value="SKA85341.1"/>
    <property type="molecule type" value="Genomic_DNA"/>
</dbReference>
<dbReference type="SMART" id="SM00316">
    <property type="entry name" value="S1"/>
    <property type="match status" value="1"/>
</dbReference>
<dbReference type="Proteomes" id="UP000190027">
    <property type="component" value="Unassembled WGS sequence"/>
</dbReference>
<dbReference type="STRING" id="1121449.SAMN02745704_01849"/>
<dbReference type="GO" id="GO:0004540">
    <property type="term" value="F:RNA nuclease activity"/>
    <property type="evidence" value="ECO:0007669"/>
    <property type="project" value="InterPro"/>
</dbReference>
<dbReference type="PANTHER" id="PTHR30001">
    <property type="entry name" value="RIBONUCLEASE"/>
    <property type="match status" value="1"/>
</dbReference>
<dbReference type="GO" id="GO:0046872">
    <property type="term" value="F:metal ion binding"/>
    <property type="evidence" value="ECO:0007669"/>
    <property type="project" value="UniProtKB-KW"/>
</dbReference>
<evidence type="ECO:0000256" key="17">
    <source>
        <dbReference type="ARBA" id="ARBA00023136"/>
    </source>
</evidence>
<dbReference type="InterPro" id="IPR003029">
    <property type="entry name" value="S1_domain"/>
</dbReference>
<dbReference type="OrthoDB" id="9804278at2"/>
<evidence type="ECO:0000256" key="1">
    <source>
        <dbReference type="ARBA" id="ARBA00001946"/>
    </source>
</evidence>
<name>A0A1T4X8X1_9BACT</name>
<evidence type="ECO:0000259" key="18">
    <source>
        <dbReference type="PROSITE" id="PS50126"/>
    </source>
</evidence>
<dbReference type="GO" id="GO:0019843">
    <property type="term" value="F:rRNA binding"/>
    <property type="evidence" value="ECO:0007669"/>
    <property type="project" value="UniProtKB-KW"/>
</dbReference>
<evidence type="ECO:0000256" key="16">
    <source>
        <dbReference type="ARBA" id="ARBA00022884"/>
    </source>
</evidence>
<keyword evidence="14" id="KW-0378">Hydrolase</keyword>
<dbReference type="InterPro" id="IPR019307">
    <property type="entry name" value="RNA-bd_AU-1/RNase_E/G"/>
</dbReference>
<dbReference type="Pfam" id="PF20833">
    <property type="entry name" value="RNase_E_G_Thio"/>
    <property type="match status" value="1"/>
</dbReference>
<evidence type="ECO:0000256" key="4">
    <source>
        <dbReference type="ARBA" id="ARBA00017719"/>
    </source>
</evidence>
<dbReference type="InterPro" id="IPR048583">
    <property type="entry name" value="RNase_E_G_thioredoxin-like"/>
</dbReference>
<protein>
    <recommendedName>
        <fullName evidence="4">Ribonuclease G</fullName>
    </recommendedName>
</protein>
<reference evidence="19 20" key="1">
    <citation type="submission" date="2017-02" db="EMBL/GenBank/DDBJ databases">
        <authorList>
            <person name="Peterson S.W."/>
        </authorList>
    </citation>
    <scope>NUCLEOTIDE SEQUENCE [LARGE SCALE GENOMIC DNA]</scope>
    <source>
        <strain evidence="19 20">DSM 16080</strain>
    </source>
</reference>
<evidence type="ECO:0000313" key="19">
    <source>
        <dbReference type="EMBL" id="SKA85341.1"/>
    </source>
</evidence>
<dbReference type="GO" id="GO:0016787">
    <property type="term" value="F:hydrolase activity"/>
    <property type="evidence" value="ECO:0007669"/>
    <property type="project" value="UniProtKB-KW"/>
</dbReference>
<dbReference type="CDD" id="cd04453">
    <property type="entry name" value="S1_RNase_E"/>
    <property type="match status" value="1"/>
</dbReference>
<evidence type="ECO:0000256" key="15">
    <source>
        <dbReference type="ARBA" id="ARBA00022842"/>
    </source>
</evidence>
<comment type="similarity">
    <text evidence="3">Belongs to the RNase E/G family. RNase G subfamily.</text>
</comment>
<evidence type="ECO:0000256" key="7">
    <source>
        <dbReference type="ARBA" id="ARBA00022519"/>
    </source>
</evidence>
<keyword evidence="12" id="KW-0699">rRNA-binding</keyword>
<dbReference type="InterPro" id="IPR012340">
    <property type="entry name" value="NA-bd_OB-fold"/>
</dbReference>
<dbReference type="RefSeq" id="WP_078717410.1">
    <property type="nucleotide sequence ID" value="NZ_FUYC01000008.1"/>
</dbReference>
<keyword evidence="8" id="KW-0698">rRNA processing</keyword>
<dbReference type="GO" id="GO:0008033">
    <property type="term" value="P:tRNA processing"/>
    <property type="evidence" value="ECO:0007669"/>
    <property type="project" value="UniProtKB-KW"/>
</dbReference>
<dbReference type="GO" id="GO:0006364">
    <property type="term" value="P:rRNA processing"/>
    <property type="evidence" value="ECO:0007669"/>
    <property type="project" value="UniProtKB-KW"/>
</dbReference>
<accession>A0A1T4X8X1</accession>
<evidence type="ECO:0000256" key="3">
    <source>
        <dbReference type="ARBA" id="ARBA00005663"/>
    </source>
</evidence>
<dbReference type="PROSITE" id="PS50126">
    <property type="entry name" value="S1"/>
    <property type="match status" value="1"/>
</dbReference>
<dbReference type="Gene3D" id="3.40.1260.20">
    <property type="entry name" value="Ribonuclease E, catalytic domain"/>
    <property type="match status" value="1"/>
</dbReference>
<evidence type="ECO:0000256" key="11">
    <source>
        <dbReference type="ARBA" id="ARBA00022723"/>
    </source>
</evidence>
<organism evidence="19 20">
    <name type="scientific">Paucidesulfovibrio gracilis DSM 16080</name>
    <dbReference type="NCBI Taxonomy" id="1121449"/>
    <lineage>
        <taxon>Bacteria</taxon>
        <taxon>Pseudomonadati</taxon>
        <taxon>Thermodesulfobacteriota</taxon>
        <taxon>Desulfovibrionia</taxon>
        <taxon>Desulfovibrionales</taxon>
        <taxon>Desulfovibrionaceae</taxon>
        <taxon>Paucidesulfovibrio</taxon>
    </lineage>
</organism>
<keyword evidence="13" id="KW-0255">Endonuclease</keyword>
<gene>
    <name evidence="19" type="ORF">SAMN02745704_01849</name>
</gene>
<evidence type="ECO:0000256" key="6">
    <source>
        <dbReference type="ARBA" id="ARBA00022490"/>
    </source>
</evidence>
<keyword evidence="17" id="KW-0472">Membrane</keyword>
<evidence type="ECO:0000256" key="9">
    <source>
        <dbReference type="ARBA" id="ARBA00022694"/>
    </source>
</evidence>
<dbReference type="PANTHER" id="PTHR30001:SF1">
    <property type="entry name" value="RIBONUCLEASE E_G-LIKE PROTEIN, CHLOROPLASTIC"/>
    <property type="match status" value="1"/>
</dbReference>
<keyword evidence="7" id="KW-0997">Cell inner membrane</keyword>
<keyword evidence="10" id="KW-0540">Nuclease</keyword>
<keyword evidence="20" id="KW-1185">Reference proteome</keyword>